<comment type="caution">
    <text evidence="5">The sequence shown here is derived from an EMBL/GenBank/DDBJ whole genome shotgun (WGS) entry which is preliminary data.</text>
</comment>
<name>A0A7K1FEJ1_9ACTN</name>
<dbReference type="InterPro" id="IPR037171">
    <property type="entry name" value="NagB/RpiA_transferase-like"/>
</dbReference>
<evidence type="ECO:0000256" key="1">
    <source>
        <dbReference type="ARBA" id="ARBA00009632"/>
    </source>
</evidence>
<dbReference type="PANTHER" id="PTHR21432">
    <property type="entry name" value="ACETYL-COA HYDROLASE-RELATED"/>
    <property type="match status" value="1"/>
</dbReference>
<dbReference type="Pfam" id="PF02550">
    <property type="entry name" value="AcetylCoA_hydro"/>
    <property type="match status" value="1"/>
</dbReference>
<organism evidence="5 6">
    <name type="scientific">Nakamurella alba</name>
    <dbReference type="NCBI Taxonomy" id="2665158"/>
    <lineage>
        <taxon>Bacteria</taxon>
        <taxon>Bacillati</taxon>
        <taxon>Actinomycetota</taxon>
        <taxon>Actinomycetes</taxon>
        <taxon>Nakamurellales</taxon>
        <taxon>Nakamurellaceae</taxon>
        <taxon>Nakamurella</taxon>
    </lineage>
</organism>
<proteinExistence type="inferred from homology"/>
<feature type="domain" description="Acetyl-CoA hydrolase/transferase C-terminal" evidence="4">
    <location>
        <begin position="270"/>
        <end position="404"/>
    </location>
</feature>
<dbReference type="GO" id="GO:0008775">
    <property type="term" value="F:acetate CoA-transferase activity"/>
    <property type="evidence" value="ECO:0007669"/>
    <property type="project" value="InterPro"/>
</dbReference>
<evidence type="ECO:0000259" key="3">
    <source>
        <dbReference type="Pfam" id="PF02550"/>
    </source>
</evidence>
<dbReference type="InterPro" id="IPR038460">
    <property type="entry name" value="AcetylCoA_hyd_C_sf"/>
</dbReference>
<protein>
    <submittedName>
        <fullName evidence="5">4-hydroxybutyrate CoA-transferase</fullName>
    </submittedName>
</protein>
<dbReference type="Gene3D" id="3.30.750.70">
    <property type="entry name" value="4-hydroxybutyrate coenzyme like domains"/>
    <property type="match status" value="1"/>
</dbReference>
<evidence type="ECO:0000259" key="4">
    <source>
        <dbReference type="Pfam" id="PF13336"/>
    </source>
</evidence>
<gene>
    <name evidence="5" type="ORF">GIS00_00845</name>
</gene>
<comment type="similarity">
    <text evidence="1">Belongs to the acetyl-CoA hydrolase/transferase family.</text>
</comment>
<dbReference type="SUPFAM" id="SSF100950">
    <property type="entry name" value="NagB/RpiA/CoA transferase-like"/>
    <property type="match status" value="2"/>
</dbReference>
<dbReference type="Gene3D" id="3.40.1080.20">
    <property type="entry name" value="Acetyl-CoA hydrolase/transferase C-terminal domain"/>
    <property type="match status" value="1"/>
</dbReference>
<dbReference type="GO" id="GO:0006083">
    <property type="term" value="P:acetate metabolic process"/>
    <property type="evidence" value="ECO:0007669"/>
    <property type="project" value="InterPro"/>
</dbReference>
<evidence type="ECO:0000256" key="2">
    <source>
        <dbReference type="ARBA" id="ARBA00022679"/>
    </source>
</evidence>
<keyword evidence="2 5" id="KW-0808">Transferase</keyword>
<dbReference type="EMBL" id="WLYK01000001">
    <property type="protein sequence ID" value="MTD12490.1"/>
    <property type="molecule type" value="Genomic_DNA"/>
</dbReference>
<dbReference type="PANTHER" id="PTHR21432:SF20">
    <property type="entry name" value="ACETYL-COA HYDROLASE"/>
    <property type="match status" value="1"/>
</dbReference>
<dbReference type="InterPro" id="IPR003702">
    <property type="entry name" value="ActCoA_hydro_N"/>
</dbReference>
<dbReference type="Pfam" id="PF13336">
    <property type="entry name" value="AcetylCoA_hyd_C"/>
    <property type="match status" value="1"/>
</dbReference>
<dbReference type="InterPro" id="IPR046433">
    <property type="entry name" value="ActCoA_hydro"/>
</dbReference>
<accession>A0A7K1FEJ1</accession>
<feature type="domain" description="Acetyl-CoA hydrolase/transferase N-terminal" evidence="3">
    <location>
        <begin position="69"/>
        <end position="166"/>
    </location>
</feature>
<dbReference type="InterPro" id="IPR026888">
    <property type="entry name" value="AcetylCoA_hyd_C"/>
</dbReference>
<evidence type="ECO:0000313" key="6">
    <source>
        <dbReference type="Proteomes" id="UP000460221"/>
    </source>
</evidence>
<dbReference type="AlphaFoldDB" id="A0A7K1FEJ1"/>
<reference evidence="5 6" key="1">
    <citation type="submission" date="2019-11" db="EMBL/GenBank/DDBJ databases">
        <authorList>
            <person name="Jiang L.-Q."/>
        </authorList>
    </citation>
    <scope>NUCLEOTIDE SEQUENCE [LARGE SCALE GENOMIC DNA]</scope>
    <source>
        <strain evidence="5 6">YIM 132087</strain>
    </source>
</reference>
<dbReference type="Proteomes" id="UP000460221">
    <property type="component" value="Unassembled WGS sequence"/>
</dbReference>
<evidence type="ECO:0000313" key="5">
    <source>
        <dbReference type="EMBL" id="MTD12490.1"/>
    </source>
</evidence>
<keyword evidence="6" id="KW-1185">Reference proteome</keyword>
<dbReference type="RefSeq" id="WP_322097311.1">
    <property type="nucleotide sequence ID" value="NZ_WLYK01000001.1"/>
</dbReference>
<sequence>MIDLRPLLAAGDGVFWNQTCAEPTPLVDALLDQVAEIGDIRAFVGMTLHRRLTQDPPQQLHVVSYGGLGELRRLARSGRLEVVPAHYSALAGLFAARRLPGDVALIQVSPPDSGGWCTLGLGVDYIADALPHARAVIAEINAQMPATAGAPRIHVDSLTASIRTDRPLVQAPEPAASEVEQRIAAHVAGLVQDGDTVQIGVGALPGAILDGLTGHRDLGLHTGLIGDSVLRLFDSGALTGARKEIDTGLMITGAAFGGPELYGRIGGLPIEFRPSSYTHSPQVLGRLRSLVAVNSALEVDLNGDVGAERVGEHWVGAIGGQVDFSRAAAHGGGRSVIALRSTIRDASTIRATLAQGAPTTVAADIDHVVTEHGVADLRGRTAEQRAEQLIAIAAPEHRRELSEAWAATAAGGTSRRTKETAS</sequence>
<dbReference type="Gene3D" id="3.40.1080.10">
    <property type="entry name" value="Glutaconate Coenzyme A-transferase"/>
    <property type="match status" value="1"/>
</dbReference>